<feature type="domain" description="HTH cro/C1-type" evidence="1">
    <location>
        <begin position="18"/>
        <end position="72"/>
    </location>
</feature>
<gene>
    <name evidence="2" type="ORF">I4J89_30575</name>
</gene>
<dbReference type="Pfam" id="PF19054">
    <property type="entry name" value="DUF5753"/>
    <property type="match status" value="1"/>
</dbReference>
<dbReference type="InterPro" id="IPR043917">
    <property type="entry name" value="DUF5753"/>
</dbReference>
<dbReference type="InterPro" id="IPR001387">
    <property type="entry name" value="Cro/C1-type_HTH"/>
</dbReference>
<dbReference type="Proteomes" id="UP000598146">
    <property type="component" value="Unassembled WGS sequence"/>
</dbReference>
<dbReference type="RefSeq" id="WP_196417589.1">
    <property type="nucleotide sequence ID" value="NZ_JADQTO010000017.1"/>
</dbReference>
<dbReference type="CDD" id="cd00093">
    <property type="entry name" value="HTH_XRE"/>
    <property type="match status" value="1"/>
</dbReference>
<dbReference type="AlphaFoldDB" id="A0A931CBV0"/>
<organism evidence="2 3">
    <name type="scientific">Actinoplanes aureus</name>
    <dbReference type="NCBI Taxonomy" id="2792083"/>
    <lineage>
        <taxon>Bacteria</taxon>
        <taxon>Bacillati</taxon>
        <taxon>Actinomycetota</taxon>
        <taxon>Actinomycetes</taxon>
        <taxon>Micromonosporales</taxon>
        <taxon>Micromonosporaceae</taxon>
        <taxon>Actinoplanes</taxon>
    </lineage>
</organism>
<accession>A0A931CBV0</accession>
<evidence type="ECO:0000259" key="1">
    <source>
        <dbReference type="PROSITE" id="PS50943"/>
    </source>
</evidence>
<name>A0A931CBV0_9ACTN</name>
<evidence type="ECO:0000313" key="2">
    <source>
        <dbReference type="EMBL" id="MBG0565804.1"/>
    </source>
</evidence>
<dbReference type="Pfam" id="PF13560">
    <property type="entry name" value="HTH_31"/>
    <property type="match status" value="1"/>
</dbReference>
<proteinExistence type="predicted"/>
<dbReference type="SUPFAM" id="SSF47413">
    <property type="entry name" value="lambda repressor-like DNA-binding domains"/>
    <property type="match status" value="1"/>
</dbReference>
<dbReference type="InterPro" id="IPR010982">
    <property type="entry name" value="Lambda_DNA-bd_dom_sf"/>
</dbReference>
<protein>
    <submittedName>
        <fullName evidence="2">Helix-turn-helix domain-containing protein</fullName>
    </submittedName>
</protein>
<evidence type="ECO:0000313" key="3">
    <source>
        <dbReference type="Proteomes" id="UP000598146"/>
    </source>
</evidence>
<dbReference type="PROSITE" id="PS50943">
    <property type="entry name" value="HTH_CROC1"/>
    <property type="match status" value="1"/>
</dbReference>
<dbReference type="Gene3D" id="1.10.260.40">
    <property type="entry name" value="lambda repressor-like DNA-binding domains"/>
    <property type="match status" value="1"/>
</dbReference>
<comment type="caution">
    <text evidence="2">The sequence shown here is derived from an EMBL/GenBank/DDBJ whole genome shotgun (WGS) entry which is preliminary data.</text>
</comment>
<reference evidence="2" key="1">
    <citation type="submission" date="2020-11" db="EMBL/GenBank/DDBJ databases">
        <title>Isolation and identification of active actinomycetes.</title>
        <authorList>
            <person name="Sun X."/>
        </authorList>
    </citation>
    <scope>NUCLEOTIDE SEQUENCE</scope>
    <source>
        <strain evidence="2">NEAU-A11</strain>
    </source>
</reference>
<keyword evidence="3" id="KW-1185">Reference proteome</keyword>
<dbReference type="GO" id="GO:0003677">
    <property type="term" value="F:DNA binding"/>
    <property type="evidence" value="ECO:0007669"/>
    <property type="project" value="InterPro"/>
</dbReference>
<dbReference type="EMBL" id="JADQTO010000017">
    <property type="protein sequence ID" value="MBG0565804.1"/>
    <property type="molecule type" value="Genomic_DNA"/>
</dbReference>
<sequence>MDVDPGSTVPRRQLGRYLRQQRERANVTVKAASGHLECSTQKLWRIEKGTVPVRGTDVRELCRLYGTPPDLAEVLVSLARQTKEKGWWAAHGDAVPEWFDLFLGLESAASRIRTYEPCLVPGLLQAHAYMACVIAADRPHLTEEEVRRRIEIRRQRQGLLSRHFPLPPRFDAIVSEAVLLSRPETPGALQQQLWHLVKANEIPHVSVRVLPLSGWPHRASVSGAFTILDFPSSAGGTGAEPPTVYSESLTGSLYLDRPKELDVYEQAWSALVNRALTEGDSDHMITRILEQQGGGTHV</sequence>